<dbReference type="InterPro" id="IPR020568">
    <property type="entry name" value="Ribosomal_Su5_D2-typ_SF"/>
</dbReference>
<dbReference type="EC" id="3.5.1.108" evidence="4"/>
<evidence type="ECO:0000256" key="7">
    <source>
        <dbReference type="ARBA" id="ARBA00022723"/>
    </source>
</evidence>
<dbReference type="RefSeq" id="WP_084577838.1">
    <property type="nucleotide sequence ID" value="NZ_CP155572.1"/>
</dbReference>
<comment type="cofactor">
    <cofactor evidence="1">
        <name>Zn(2+)</name>
        <dbReference type="ChEBI" id="CHEBI:29105"/>
    </cofactor>
</comment>
<comment type="pathway">
    <text evidence="3">Glycolipid biosynthesis; lipid IV(A) biosynthesis; lipid IV(A) from (3R)-3-hydroxytetradecanoyl-[acyl-carrier-protein] and UDP-N-acetyl-alpha-D-glucosamine: step 2/6.</text>
</comment>
<evidence type="ECO:0000313" key="13">
    <source>
        <dbReference type="Proteomes" id="UP000192738"/>
    </source>
</evidence>
<dbReference type="GO" id="GO:0046872">
    <property type="term" value="F:metal ion binding"/>
    <property type="evidence" value="ECO:0007669"/>
    <property type="project" value="UniProtKB-KW"/>
</dbReference>
<dbReference type="GO" id="GO:0103117">
    <property type="term" value="F:UDP-3-O-acyl-N-acetylglucosamine deacetylase activity"/>
    <property type="evidence" value="ECO:0007669"/>
    <property type="project" value="UniProtKB-EC"/>
</dbReference>
<dbReference type="PANTHER" id="PTHR33694:SF1">
    <property type="entry name" value="UDP-3-O-ACYL-N-ACETYLGLUCOSAMINE DEACETYLASE 1, MITOCHONDRIAL-RELATED"/>
    <property type="match status" value="1"/>
</dbReference>
<keyword evidence="8" id="KW-0378">Hydrolase</keyword>
<reference evidence="12 13" key="1">
    <citation type="submission" date="2017-04" db="EMBL/GenBank/DDBJ databases">
        <authorList>
            <person name="Afonso C.L."/>
            <person name="Miller P.J."/>
            <person name="Scott M.A."/>
            <person name="Spackman E."/>
            <person name="Goraichik I."/>
            <person name="Dimitrov K.M."/>
            <person name="Suarez D.L."/>
            <person name="Swayne D.E."/>
        </authorList>
    </citation>
    <scope>NUCLEOTIDE SEQUENCE [LARGE SCALE GENOMIC DNA]</scope>
    <source>
        <strain evidence="12 13">DSM 5090</strain>
    </source>
</reference>
<dbReference type="Proteomes" id="UP000192738">
    <property type="component" value="Unassembled WGS sequence"/>
</dbReference>
<evidence type="ECO:0000256" key="3">
    <source>
        <dbReference type="ARBA" id="ARBA00005002"/>
    </source>
</evidence>
<keyword evidence="13" id="KW-1185">Reference proteome</keyword>
<evidence type="ECO:0000256" key="10">
    <source>
        <dbReference type="ARBA" id="ARBA00023098"/>
    </source>
</evidence>
<dbReference type="InterPro" id="IPR015870">
    <property type="entry name" value="UDP-acyl_N-AcGlcN_deAcase_N"/>
</dbReference>
<dbReference type="PANTHER" id="PTHR33694">
    <property type="entry name" value="UDP-3-O-ACYL-N-ACETYLGLUCOSAMINE DEACETYLASE 1, MITOCHONDRIAL-RELATED"/>
    <property type="match status" value="1"/>
</dbReference>
<dbReference type="InterPro" id="IPR004463">
    <property type="entry name" value="UDP-acyl_GlcNac_deAcase"/>
</dbReference>
<protein>
    <recommendedName>
        <fullName evidence="4">UDP-3-O-acyl-N-acetylglucosamine deacetylase</fullName>
        <ecNumber evidence="4">3.5.1.108</ecNumber>
    </recommendedName>
</protein>
<dbReference type="GO" id="GO:0009245">
    <property type="term" value="P:lipid A biosynthetic process"/>
    <property type="evidence" value="ECO:0007669"/>
    <property type="project" value="UniProtKB-KW"/>
</dbReference>
<gene>
    <name evidence="12" type="ORF">SAMN04488500_1245</name>
</gene>
<evidence type="ECO:0000256" key="2">
    <source>
        <dbReference type="ARBA" id="ARBA00002923"/>
    </source>
</evidence>
<keyword evidence="5" id="KW-0444">Lipid biosynthesis</keyword>
<keyword evidence="7" id="KW-0479">Metal-binding</keyword>
<name>A0A1W2EHM1_9FIRM</name>
<evidence type="ECO:0000256" key="6">
    <source>
        <dbReference type="ARBA" id="ARBA00022556"/>
    </source>
</evidence>
<keyword evidence="10" id="KW-0443">Lipid metabolism</keyword>
<organism evidence="12 13">
    <name type="scientific">Sporomusa malonica</name>
    <dbReference type="NCBI Taxonomy" id="112901"/>
    <lineage>
        <taxon>Bacteria</taxon>
        <taxon>Bacillati</taxon>
        <taxon>Bacillota</taxon>
        <taxon>Negativicutes</taxon>
        <taxon>Selenomonadales</taxon>
        <taxon>Sporomusaceae</taxon>
        <taxon>Sporomusa</taxon>
    </lineage>
</organism>
<evidence type="ECO:0000256" key="5">
    <source>
        <dbReference type="ARBA" id="ARBA00022516"/>
    </source>
</evidence>
<keyword evidence="9" id="KW-0862">Zinc</keyword>
<dbReference type="GO" id="GO:0016020">
    <property type="term" value="C:membrane"/>
    <property type="evidence" value="ECO:0007669"/>
    <property type="project" value="GOC"/>
</dbReference>
<dbReference type="Gene3D" id="3.30.230.20">
    <property type="entry name" value="lpxc deacetylase, domain 1"/>
    <property type="match status" value="1"/>
</dbReference>
<dbReference type="OrthoDB" id="9772788at2"/>
<dbReference type="InterPro" id="IPR011334">
    <property type="entry name" value="UDP-acyl_GlcNac_deAcase_C"/>
</dbReference>
<dbReference type="Gene3D" id="3.30.1700.10">
    <property type="entry name" value="lpxc deacetylase, domain 2"/>
    <property type="match status" value="1"/>
</dbReference>
<dbReference type="SUPFAM" id="SSF54211">
    <property type="entry name" value="Ribosomal protein S5 domain 2-like"/>
    <property type="match status" value="2"/>
</dbReference>
<dbReference type="EMBL" id="FWXI01000024">
    <property type="protein sequence ID" value="SMD08668.1"/>
    <property type="molecule type" value="Genomic_DNA"/>
</dbReference>
<keyword evidence="6" id="KW-0441">Lipid A biosynthesis</keyword>
<dbReference type="UniPathway" id="UPA00359">
    <property type="reaction ID" value="UER00478"/>
</dbReference>
<dbReference type="AlphaFoldDB" id="A0A1W2EHM1"/>
<accession>A0A1W2EHM1</accession>
<dbReference type="STRING" id="112901.SAMN04488500_1245"/>
<evidence type="ECO:0000256" key="11">
    <source>
        <dbReference type="ARBA" id="ARBA00024535"/>
    </source>
</evidence>
<evidence type="ECO:0000256" key="9">
    <source>
        <dbReference type="ARBA" id="ARBA00022833"/>
    </source>
</evidence>
<evidence type="ECO:0000313" key="12">
    <source>
        <dbReference type="EMBL" id="SMD08668.1"/>
    </source>
</evidence>
<proteinExistence type="predicted"/>
<sequence>MQKTIKQTACCTGISITGQTYTTVTFQPAPPDTGIIFIREDLPGKPEVPCRPEYARVDARWTSLVNNDIRIEHTEHLLAAIAGLGLDNLKVSLNCPFIPVVSSFSSKDFVQTFLKAEPILQDVPKRYFSVQEPVCIANSFFHQEKRYDRFLLALPAPELTLTYLLDYPAKEIPTQLAQFTFDSSFDFASELATARSYITESEYDTVVKLIGKSIEDCLVIAKGPINLQWANEPARHKVLDLLGDIYTLGRPINGHFIGIRTGHKDNNQLCHQLKTQIKEDLFHDSPRQTPVR</sequence>
<evidence type="ECO:0000256" key="8">
    <source>
        <dbReference type="ARBA" id="ARBA00022801"/>
    </source>
</evidence>
<comment type="catalytic activity">
    <reaction evidence="11">
        <text>a UDP-3-O-[(3R)-3-hydroxyacyl]-N-acetyl-alpha-D-glucosamine + H2O = a UDP-3-O-[(3R)-3-hydroxyacyl]-alpha-D-glucosamine + acetate</text>
        <dbReference type="Rhea" id="RHEA:67816"/>
        <dbReference type="ChEBI" id="CHEBI:15377"/>
        <dbReference type="ChEBI" id="CHEBI:30089"/>
        <dbReference type="ChEBI" id="CHEBI:137740"/>
        <dbReference type="ChEBI" id="CHEBI:173225"/>
        <dbReference type="EC" id="3.5.1.108"/>
    </reaction>
</comment>
<evidence type="ECO:0000256" key="1">
    <source>
        <dbReference type="ARBA" id="ARBA00001947"/>
    </source>
</evidence>
<evidence type="ECO:0000256" key="4">
    <source>
        <dbReference type="ARBA" id="ARBA00012745"/>
    </source>
</evidence>
<comment type="function">
    <text evidence="2">Catalyzes the hydrolysis of UDP-3-O-myristoyl-N-acetylglucosamine to form UDP-3-O-myristoylglucosamine and acetate, the committed step in lipid A biosynthesis.</text>
</comment>
<dbReference type="Pfam" id="PF03331">
    <property type="entry name" value="LpxC"/>
    <property type="match status" value="1"/>
</dbReference>